<dbReference type="EMBL" id="OV725082">
    <property type="protein sequence ID" value="CAH1406738.1"/>
    <property type="molecule type" value="Genomic_DNA"/>
</dbReference>
<name>A0A9P0HPR7_NEZVI</name>
<organism evidence="2 3">
    <name type="scientific">Nezara viridula</name>
    <name type="common">Southern green stink bug</name>
    <name type="synonym">Cimex viridulus</name>
    <dbReference type="NCBI Taxonomy" id="85310"/>
    <lineage>
        <taxon>Eukaryota</taxon>
        <taxon>Metazoa</taxon>
        <taxon>Ecdysozoa</taxon>
        <taxon>Arthropoda</taxon>
        <taxon>Hexapoda</taxon>
        <taxon>Insecta</taxon>
        <taxon>Pterygota</taxon>
        <taxon>Neoptera</taxon>
        <taxon>Paraneoptera</taxon>
        <taxon>Hemiptera</taxon>
        <taxon>Heteroptera</taxon>
        <taxon>Panheteroptera</taxon>
        <taxon>Pentatomomorpha</taxon>
        <taxon>Pentatomoidea</taxon>
        <taxon>Pentatomidae</taxon>
        <taxon>Pentatominae</taxon>
        <taxon>Nezara</taxon>
    </lineage>
</organism>
<dbReference type="AlphaFoldDB" id="A0A9P0HPR7"/>
<evidence type="ECO:0000313" key="2">
    <source>
        <dbReference type="EMBL" id="CAH1406738.1"/>
    </source>
</evidence>
<gene>
    <name evidence="2" type="ORF">NEZAVI_LOCUS14613</name>
</gene>
<evidence type="ECO:0000313" key="3">
    <source>
        <dbReference type="Proteomes" id="UP001152798"/>
    </source>
</evidence>
<keyword evidence="3" id="KW-1185">Reference proteome</keyword>
<feature type="region of interest" description="Disordered" evidence="1">
    <location>
        <begin position="1"/>
        <end position="42"/>
    </location>
</feature>
<accession>A0A9P0HPR7</accession>
<dbReference type="Proteomes" id="UP001152798">
    <property type="component" value="Chromosome 6"/>
</dbReference>
<evidence type="ECO:0000256" key="1">
    <source>
        <dbReference type="SAM" id="MobiDB-lite"/>
    </source>
</evidence>
<protein>
    <submittedName>
        <fullName evidence="2">Uncharacterized protein</fullName>
    </submittedName>
</protein>
<proteinExistence type="predicted"/>
<sequence>MEPITVPINQSKEEEAMKSISAEKSVTEGKKEAPLGTTTVTKPSFAIFVTRDKRKQCFDSSSDDDSEGDEEEEENTGKRLLTEEAKLTSHQEWYDAQLEENKQNLFQEMREKENKLMMLKWGQKGKEEYASSNSVDRLKEELALLQIMYQQLVI</sequence>
<reference evidence="2" key="1">
    <citation type="submission" date="2022-01" db="EMBL/GenBank/DDBJ databases">
        <authorList>
            <person name="King R."/>
        </authorList>
    </citation>
    <scope>NUCLEOTIDE SEQUENCE</scope>
</reference>
<feature type="compositionally biased region" description="Acidic residues" evidence="1">
    <location>
        <begin position="61"/>
        <end position="74"/>
    </location>
</feature>
<feature type="region of interest" description="Disordered" evidence="1">
    <location>
        <begin position="56"/>
        <end position="82"/>
    </location>
</feature>
<dbReference type="OrthoDB" id="10441986at2759"/>